<comment type="caution">
    <text evidence="2">The sequence shown here is derived from an EMBL/GenBank/DDBJ whole genome shotgun (WGS) entry which is preliminary data.</text>
</comment>
<evidence type="ECO:0000313" key="3">
    <source>
        <dbReference type="Proteomes" id="UP000823842"/>
    </source>
</evidence>
<evidence type="ECO:0000256" key="1">
    <source>
        <dbReference type="SAM" id="MobiDB-lite"/>
    </source>
</evidence>
<gene>
    <name evidence="2" type="ORF">IAA06_03175</name>
</gene>
<dbReference type="EMBL" id="DWYZ01000070">
    <property type="protein sequence ID" value="HJB27780.1"/>
    <property type="molecule type" value="Genomic_DNA"/>
</dbReference>
<organism evidence="2 3">
    <name type="scientific">Candidatus Blautia faecavium</name>
    <dbReference type="NCBI Taxonomy" id="2838487"/>
    <lineage>
        <taxon>Bacteria</taxon>
        <taxon>Bacillati</taxon>
        <taxon>Bacillota</taxon>
        <taxon>Clostridia</taxon>
        <taxon>Lachnospirales</taxon>
        <taxon>Lachnospiraceae</taxon>
        <taxon>Blautia</taxon>
    </lineage>
</organism>
<protein>
    <submittedName>
        <fullName evidence="2">Uncharacterized protein</fullName>
    </submittedName>
</protein>
<reference evidence="2" key="1">
    <citation type="journal article" date="2021" name="PeerJ">
        <title>Extensive microbial diversity within the chicken gut microbiome revealed by metagenomics and culture.</title>
        <authorList>
            <person name="Gilroy R."/>
            <person name="Ravi A."/>
            <person name="Getino M."/>
            <person name="Pursley I."/>
            <person name="Horton D.L."/>
            <person name="Alikhan N.F."/>
            <person name="Baker D."/>
            <person name="Gharbi K."/>
            <person name="Hall N."/>
            <person name="Watson M."/>
            <person name="Adriaenssens E.M."/>
            <person name="Foster-Nyarko E."/>
            <person name="Jarju S."/>
            <person name="Secka A."/>
            <person name="Antonio M."/>
            <person name="Oren A."/>
            <person name="Chaudhuri R.R."/>
            <person name="La Ragione R."/>
            <person name="Hildebrand F."/>
            <person name="Pallen M.J."/>
        </authorList>
    </citation>
    <scope>NUCLEOTIDE SEQUENCE</scope>
    <source>
        <strain evidence="2">ChiSjej1B19-5720</strain>
    </source>
</reference>
<evidence type="ECO:0000313" key="2">
    <source>
        <dbReference type="EMBL" id="HJB27780.1"/>
    </source>
</evidence>
<reference evidence="2" key="2">
    <citation type="submission" date="2021-04" db="EMBL/GenBank/DDBJ databases">
        <authorList>
            <person name="Gilroy R."/>
        </authorList>
    </citation>
    <scope>NUCLEOTIDE SEQUENCE</scope>
    <source>
        <strain evidence="2">ChiSjej1B19-5720</strain>
    </source>
</reference>
<sequence>MDTSILLLAAAGLLMVIAVILLCSGSGSGGERAEKAEKTGKKRRQKKSKASFDPEYAVLFNKTYLNAGSIPDTLHILLDQYTENRFMRGRIQNAIAYLEGDYGDYETALNMITQGEDAAAEKAHEEAIHSEIAKRTGLPGY</sequence>
<proteinExistence type="predicted"/>
<dbReference type="Proteomes" id="UP000823842">
    <property type="component" value="Unassembled WGS sequence"/>
</dbReference>
<name>A0A9D2RWG5_9FIRM</name>
<accession>A0A9D2RWG5</accession>
<feature type="compositionally biased region" description="Basic residues" evidence="1">
    <location>
        <begin position="40"/>
        <end position="49"/>
    </location>
</feature>
<dbReference type="AlphaFoldDB" id="A0A9D2RWG5"/>
<feature type="region of interest" description="Disordered" evidence="1">
    <location>
        <begin position="27"/>
        <end position="50"/>
    </location>
</feature>